<dbReference type="InterPro" id="IPR037391">
    <property type="entry name" value="PMF1-bd"/>
</dbReference>
<evidence type="ECO:0000256" key="1">
    <source>
        <dbReference type="SAM" id="Coils"/>
    </source>
</evidence>
<name>A0AAD5A2D3_SILAS</name>
<gene>
    <name evidence="2" type="ORF">C0J50_6645</name>
</gene>
<dbReference type="AlphaFoldDB" id="A0AAD5A2D3"/>
<feature type="coiled-coil region" evidence="1">
    <location>
        <begin position="678"/>
        <end position="705"/>
    </location>
</feature>
<comment type="caution">
    <text evidence="2">The sequence shown here is derived from an EMBL/GenBank/DDBJ whole genome shotgun (WGS) entry which is preliminary data.</text>
</comment>
<keyword evidence="1" id="KW-0175">Coiled coil</keyword>
<dbReference type="EMBL" id="MU582332">
    <property type="protein sequence ID" value="KAI5608506.1"/>
    <property type="molecule type" value="Genomic_DNA"/>
</dbReference>
<sequence length="1225" mass="142929">MATATTRANQDPNLTPLAVSCMLSHSFDMASEVKQEANAARALINAEFQATLRIVQPILHCTCDTFASVHKSVLQALMKGYRRSIYQTHNIAVIKGPAEEPLQSFGIGTLFYCLSDSKINLQKAHAELQVRDKEGQRELSRIREELHNAALRAEEQRLKEVQIDELQREVDRMLALLEKDREDGSQAEELVRLRDEQLRLKDKLDEREDRLAAMVLEAESLKQKVRTRHMEASVLQQQLLTYQEALQRATDELKSCHRELREWEAQKGGQEQRVVDFKAELNQLQRQYTTCYSQLEGQVQEVKSKAEEVINLEKDVRRLQKLLNQREETLEEEQRKNVQLQIEQENLHTQCESRQDELCKLRAEVQQWQQEAHVQRESREKEVQGLRSELLEEQRRLHQHKATVESLHRKLKLAQRDAEDEVSRKEADLHTKDSELTRLKADLLEARRQVSDAEARMQTLVESVQLHKQKYQTCVSRISELESMLQSHEEDHRQSRAQMVEREKQVVRLQAEIVALRGDVEARCAQLESGDEALTTLSRRLRDTQRELEISHAHTQECELVIDALRDNMKTLHSQVEEKEEAALKLQSDFSLYRATHMHSASDYESQICRIRELEQVLSQALEHSGTCHSEMEKLKEEAQAQKQLRDGSLAEGRRLEELMRKLQADAVCEAHSRQAGVDALEFRVTELEEQLEAARRQCIQKEQAVQKRDTLLRQSETDLIQAREKIRGKAAEAERQNTTIQALQADLRQAKKEKREKENECGKLRTQLLQMRDELKEARSSCRDNAQELARHEEKVLLLEGGNQQAQEQLAERVAEVVRAEQAQRRLHAELRRVQQRLESSEQELHDCRTQLEQVKVEAASNRQAQLSAKQEALRLQQENQELQDELNSTKETFTHTQEQLREYSAQAQALRVELVQEQARQQEQLDWVQRTRQREDNLETERDQLRTDLETVRNQERVCELHSTTLRLQEVEVDKQTQLQERDARIETFSKELAERKQEVTHLHQRLIQQEERNTKLSTELQQLRSQSHLSQDETRAFEGRLAELNSQLARAQLWGQQQLVTLQSREEELVLLKVEVASLRENYRSKVAQLETVHSEMDSVEQKYRDAMSEVKVLRQALGDARTDSSRLHRESELVVTNVNQWVKEQKQASEKLGCKIRDQSRMIIQLTAEKDHLQENVEKLQAESRRLRVELDEQRMEAERYKALQTQSVSEQLHSRQPSAT</sequence>
<keyword evidence="3" id="KW-1185">Reference proteome</keyword>
<organism evidence="2 3">
    <name type="scientific">Silurus asotus</name>
    <name type="common">Amur catfish</name>
    <name type="synonym">Parasilurus asotus</name>
    <dbReference type="NCBI Taxonomy" id="30991"/>
    <lineage>
        <taxon>Eukaryota</taxon>
        <taxon>Metazoa</taxon>
        <taxon>Chordata</taxon>
        <taxon>Craniata</taxon>
        <taxon>Vertebrata</taxon>
        <taxon>Euteleostomi</taxon>
        <taxon>Actinopterygii</taxon>
        <taxon>Neopterygii</taxon>
        <taxon>Teleostei</taxon>
        <taxon>Ostariophysi</taxon>
        <taxon>Siluriformes</taxon>
        <taxon>Siluridae</taxon>
        <taxon>Silurus</taxon>
    </lineage>
</organism>
<reference evidence="2" key="1">
    <citation type="submission" date="2018-07" db="EMBL/GenBank/DDBJ databases">
        <title>Comparative genomics of catfishes provides insights into carnivory and benthic adaptation.</title>
        <authorList>
            <person name="Zhang Y."/>
            <person name="Wang D."/>
            <person name="Peng Z."/>
            <person name="Zheng S."/>
            <person name="Shao F."/>
            <person name="Tao W."/>
        </authorList>
    </citation>
    <scope>NUCLEOTIDE SEQUENCE</scope>
    <source>
        <strain evidence="2">Chongqing</strain>
    </source>
</reference>
<dbReference type="GO" id="GO:0007283">
    <property type="term" value="P:spermatogenesis"/>
    <property type="evidence" value="ECO:0007669"/>
    <property type="project" value="TreeGrafter"/>
</dbReference>
<feature type="coiled-coil region" evidence="1">
    <location>
        <begin position="734"/>
        <end position="957"/>
    </location>
</feature>
<feature type="coiled-coil region" evidence="1">
    <location>
        <begin position="562"/>
        <end position="589"/>
    </location>
</feature>
<proteinExistence type="predicted"/>
<protein>
    <submittedName>
        <fullName evidence="2">Polyamine-modulated factor 1-binding protein 1 isoform X3</fullName>
    </submittedName>
</protein>
<dbReference type="Proteomes" id="UP001205998">
    <property type="component" value="Unassembled WGS sequence"/>
</dbReference>
<evidence type="ECO:0000313" key="3">
    <source>
        <dbReference type="Proteomes" id="UP001205998"/>
    </source>
</evidence>
<feature type="coiled-coil region" evidence="1">
    <location>
        <begin position="376"/>
        <end position="505"/>
    </location>
</feature>
<evidence type="ECO:0000313" key="2">
    <source>
        <dbReference type="EMBL" id="KAI5608506.1"/>
    </source>
</evidence>
<feature type="coiled-coil region" evidence="1">
    <location>
        <begin position="136"/>
        <end position="350"/>
    </location>
</feature>
<dbReference type="PANTHER" id="PTHR18881">
    <property type="entry name" value="POLYAMINE-MODULATED FACTOR 1-BINDING PROTEIN 1-RELATED"/>
    <property type="match status" value="1"/>
</dbReference>
<dbReference type="PANTHER" id="PTHR18881:SF2">
    <property type="entry name" value="POLYAMINE-MODULATED FACTOR 1-BINDING PROTEIN 1"/>
    <property type="match status" value="1"/>
</dbReference>
<feature type="coiled-coil region" evidence="1">
    <location>
        <begin position="1065"/>
        <end position="1120"/>
    </location>
</feature>
<accession>A0AAD5A2D3</accession>
<feature type="coiled-coil region" evidence="1">
    <location>
        <begin position="1160"/>
        <end position="1208"/>
    </location>
</feature>